<evidence type="ECO:0000313" key="2">
    <source>
        <dbReference type="Proteomes" id="UP000059188"/>
    </source>
</evidence>
<reference evidence="1 2" key="1">
    <citation type="submission" date="2014-11" db="EMBL/GenBank/DDBJ databases">
        <authorList>
            <person name="Wibberg Daniel"/>
        </authorList>
    </citation>
    <scope>NUCLEOTIDE SEQUENCE [LARGE SCALE GENOMIC DNA]</scope>
    <source>
        <strain evidence="1">Rhizoctonia solani AG1-IB 7/3/14</strain>
    </source>
</reference>
<gene>
    <name evidence="1" type="ORF">RSOLAG1IB_10940</name>
</gene>
<organism evidence="1 2">
    <name type="scientific">Thanatephorus cucumeris (strain AG1-IB / isolate 7/3/14)</name>
    <name type="common">Lettuce bottom rot fungus</name>
    <name type="synonym">Rhizoctonia solani</name>
    <dbReference type="NCBI Taxonomy" id="1108050"/>
    <lineage>
        <taxon>Eukaryota</taxon>
        <taxon>Fungi</taxon>
        <taxon>Dikarya</taxon>
        <taxon>Basidiomycota</taxon>
        <taxon>Agaricomycotina</taxon>
        <taxon>Agaricomycetes</taxon>
        <taxon>Cantharellales</taxon>
        <taxon>Ceratobasidiaceae</taxon>
        <taxon>Rhizoctonia</taxon>
        <taxon>Rhizoctonia solani AG-1</taxon>
    </lineage>
</organism>
<name>A0A0B7G633_THACB</name>
<protein>
    <submittedName>
        <fullName evidence="1">Uncharacterized protein</fullName>
    </submittedName>
</protein>
<sequence length="373" mass="41958">MASVSTIDISDKYGPKLAVYLNEGGFNRPRDLATSLTGIHIADALKSLAEPERVTFRTFETLMALEWSPVCDHADLLVGDDSKVFPLCFNLLKLLCFHDKKKILEYAYGFMCLQFVAFTVEIGKIAQGGRLLTFQEEIAQLLPDHSIRYILNNYARELEGEGIWNNLGNADKFVGFLGWDWGRDGYRACLPQIGGCLLTQTMPILRQLYIERKSFLSIARQAAGMFPGWGGLLYVLWNTVFENHGGQDNQKLGKKEDQDINWNCIFEIGLRYAMCSKIEEDPLIYIIINNGDLRLYLTDPDHFSPVDIEDSNQVATCATQKLDSMANINDMNNMATGILIPGETSAPTNQPTDLELCTWIDPSPLTDSRTHHN</sequence>
<evidence type="ECO:0000313" key="1">
    <source>
        <dbReference type="EMBL" id="CEL63957.1"/>
    </source>
</evidence>
<dbReference type="OrthoDB" id="3133974at2759"/>
<dbReference type="EMBL" id="LN679190">
    <property type="protein sequence ID" value="CEL63957.1"/>
    <property type="molecule type" value="Genomic_DNA"/>
</dbReference>
<dbReference type="AlphaFoldDB" id="A0A0B7G633"/>
<proteinExistence type="predicted"/>
<keyword evidence="2" id="KW-1185">Reference proteome</keyword>
<accession>A0A0B7G633</accession>
<dbReference type="Proteomes" id="UP000059188">
    <property type="component" value="Unassembled WGS sequence"/>
</dbReference>